<dbReference type="Proteomes" id="UP000182412">
    <property type="component" value="Unassembled WGS sequence"/>
</dbReference>
<keyword evidence="1" id="KW-0472">Membrane</keyword>
<dbReference type="AlphaFoldDB" id="A0A1H0TK62"/>
<proteinExistence type="predicted"/>
<feature type="transmembrane region" description="Helical" evidence="1">
    <location>
        <begin position="56"/>
        <end position="77"/>
    </location>
</feature>
<accession>A0A1H0TK62</accession>
<protein>
    <submittedName>
        <fullName evidence="2">Uncharacterized protein</fullName>
    </submittedName>
</protein>
<reference evidence="2 3" key="1">
    <citation type="submission" date="2016-10" db="EMBL/GenBank/DDBJ databases">
        <authorList>
            <person name="de Groot N.N."/>
        </authorList>
    </citation>
    <scope>NUCLEOTIDE SEQUENCE [LARGE SCALE GENOMIC DNA]</scope>
    <source>
        <strain evidence="2 3">S137</strain>
    </source>
</reference>
<name>A0A1H0TK62_SELRU</name>
<dbReference type="OrthoDB" id="1667358at2"/>
<dbReference type="EMBL" id="FNJQ01000024">
    <property type="protein sequence ID" value="SDP54195.1"/>
    <property type="molecule type" value="Genomic_DNA"/>
</dbReference>
<keyword evidence="1" id="KW-0812">Transmembrane</keyword>
<organism evidence="2 3">
    <name type="scientific">Selenomonas ruminantium</name>
    <dbReference type="NCBI Taxonomy" id="971"/>
    <lineage>
        <taxon>Bacteria</taxon>
        <taxon>Bacillati</taxon>
        <taxon>Bacillota</taxon>
        <taxon>Negativicutes</taxon>
        <taxon>Selenomonadales</taxon>
        <taxon>Selenomonadaceae</taxon>
        <taxon>Selenomonas</taxon>
    </lineage>
</organism>
<evidence type="ECO:0000256" key="1">
    <source>
        <dbReference type="SAM" id="Phobius"/>
    </source>
</evidence>
<dbReference type="RefSeq" id="WP_143005339.1">
    <property type="nucleotide sequence ID" value="NZ_FNJQ01000024.1"/>
</dbReference>
<feature type="transmembrane region" description="Helical" evidence="1">
    <location>
        <begin position="6"/>
        <end position="26"/>
    </location>
</feature>
<evidence type="ECO:0000313" key="2">
    <source>
        <dbReference type="EMBL" id="SDP54195.1"/>
    </source>
</evidence>
<evidence type="ECO:0000313" key="3">
    <source>
        <dbReference type="Proteomes" id="UP000182412"/>
    </source>
</evidence>
<sequence length="79" mass="8503">MEEPAFILMAIFGASLLLSALIIVSVKDPRELPFFTPIHPITSMPLARARIEAKTIGKYIAIIGGIILALSLLGILVCE</sequence>
<gene>
    <name evidence="2" type="ORF">SAMN05216366_12419</name>
</gene>
<keyword evidence="1" id="KW-1133">Transmembrane helix</keyword>